<name>A0ABW8D7H9_9GAMM</name>
<reference evidence="1 2" key="1">
    <citation type="submission" date="2024-08" db="EMBL/GenBank/DDBJ databases">
        <title>Draft Genome Sequence of Legionella lytica strain DSB2004, Isolated From a Fire Sprinkler System.</title>
        <authorList>
            <person name="Everhart A.D."/>
            <person name="Kidane D.T."/>
            <person name="Farone A.L."/>
            <person name="Farone M.B."/>
        </authorList>
    </citation>
    <scope>NUCLEOTIDE SEQUENCE [LARGE SCALE GENOMIC DNA]</scope>
    <source>
        <strain evidence="1 2">DSB2004</strain>
    </source>
</reference>
<sequence>MINSIIMSLTVGLFVLFGNCLWAQRKKMMVLEERQESLAKSVEQIAKDHPVLIHADLLFSKQLKELNSQLVSMDNQIQGLENKRDNDGGYQHAMKILEMGGNREEIVDSCHLSHAEAEFLMNLQAYRAAMKTV</sequence>
<dbReference type="Proteomes" id="UP001615550">
    <property type="component" value="Unassembled WGS sequence"/>
</dbReference>
<keyword evidence="2" id="KW-1185">Reference proteome</keyword>
<dbReference type="EMBL" id="JBGORX010000001">
    <property type="protein sequence ID" value="MFJ1267300.1"/>
    <property type="molecule type" value="Genomic_DNA"/>
</dbReference>
<accession>A0ABW8D7H9</accession>
<gene>
    <name evidence="1" type="ORF">ACD661_01875</name>
</gene>
<comment type="caution">
    <text evidence="1">The sequence shown here is derived from an EMBL/GenBank/DDBJ whole genome shotgun (WGS) entry which is preliminary data.</text>
</comment>
<proteinExistence type="predicted"/>
<dbReference type="RefSeq" id="WP_400185890.1">
    <property type="nucleotide sequence ID" value="NZ_JBGORX010000001.1"/>
</dbReference>
<dbReference type="InterPro" id="IPR021244">
    <property type="entry name" value="DUF2802"/>
</dbReference>
<evidence type="ECO:0000313" key="1">
    <source>
        <dbReference type="EMBL" id="MFJ1267300.1"/>
    </source>
</evidence>
<protein>
    <submittedName>
        <fullName evidence="1">DUF2802 domain-containing protein</fullName>
    </submittedName>
</protein>
<organism evidence="1 2">
    <name type="scientific">Legionella lytica</name>
    <dbReference type="NCBI Taxonomy" id="96232"/>
    <lineage>
        <taxon>Bacteria</taxon>
        <taxon>Pseudomonadati</taxon>
        <taxon>Pseudomonadota</taxon>
        <taxon>Gammaproteobacteria</taxon>
        <taxon>Legionellales</taxon>
        <taxon>Legionellaceae</taxon>
        <taxon>Legionella</taxon>
    </lineage>
</organism>
<dbReference type="Pfam" id="PF10975">
    <property type="entry name" value="DUF2802"/>
    <property type="match status" value="1"/>
</dbReference>
<evidence type="ECO:0000313" key="2">
    <source>
        <dbReference type="Proteomes" id="UP001615550"/>
    </source>
</evidence>